<dbReference type="Gene3D" id="3.90.640.10">
    <property type="entry name" value="Actin, Chain A, domain 4"/>
    <property type="match status" value="1"/>
</dbReference>
<dbReference type="RefSeq" id="XP_028033725.1">
    <property type="nucleotide sequence ID" value="XM_028177924.1"/>
</dbReference>
<dbReference type="FunFam" id="3.30.420.40:FF:000058">
    <property type="entry name" value="Putative actin-related protein 5"/>
    <property type="match status" value="1"/>
</dbReference>
<reference evidence="8" key="1">
    <citation type="submission" date="2025-08" db="UniProtKB">
        <authorList>
            <consortium name="RefSeq"/>
        </authorList>
    </citation>
    <scope>IDENTIFICATION</scope>
    <source>
        <tissue evidence="8">Silk gland</tissue>
    </source>
</reference>
<dbReference type="OrthoDB" id="5132116at2759"/>
<dbReference type="Pfam" id="PF00022">
    <property type="entry name" value="Actin"/>
    <property type="match status" value="2"/>
</dbReference>
<dbReference type="SMART" id="SM00268">
    <property type="entry name" value="ACTIN"/>
    <property type="match status" value="1"/>
</dbReference>
<dbReference type="KEGG" id="bman:114245672"/>
<keyword evidence="2" id="KW-0963">Cytoplasm</keyword>
<dbReference type="GeneID" id="114245672"/>
<evidence type="ECO:0000256" key="1">
    <source>
        <dbReference type="ARBA" id="ARBA00004245"/>
    </source>
</evidence>
<keyword evidence="5" id="KW-0206">Cytoskeleton</keyword>
<dbReference type="PANTHER" id="PTHR11937">
    <property type="entry name" value="ACTIN"/>
    <property type="match status" value="1"/>
</dbReference>
<dbReference type="SUPFAM" id="SSF53067">
    <property type="entry name" value="Actin-like ATPase domain"/>
    <property type="match status" value="2"/>
</dbReference>
<dbReference type="GO" id="GO:0005856">
    <property type="term" value="C:cytoskeleton"/>
    <property type="evidence" value="ECO:0007669"/>
    <property type="project" value="UniProtKB-SubCell"/>
</dbReference>
<evidence type="ECO:0000313" key="8">
    <source>
        <dbReference type="RefSeq" id="XP_028033725.1"/>
    </source>
</evidence>
<evidence type="ECO:0000256" key="3">
    <source>
        <dbReference type="ARBA" id="ARBA00022741"/>
    </source>
</evidence>
<evidence type="ECO:0000256" key="6">
    <source>
        <dbReference type="RuleBase" id="RU000487"/>
    </source>
</evidence>
<proteinExistence type="inferred from homology"/>
<evidence type="ECO:0000313" key="7">
    <source>
        <dbReference type="Proteomes" id="UP000504629"/>
    </source>
</evidence>
<keyword evidence="3" id="KW-0547">Nucleotide-binding</keyword>
<accession>A0A6J2JVZ2</accession>
<dbReference type="Proteomes" id="UP000504629">
    <property type="component" value="Unplaced"/>
</dbReference>
<protein>
    <submittedName>
        <fullName evidence="8">Actin-85C-like</fullName>
    </submittedName>
</protein>
<dbReference type="Gene3D" id="3.30.420.40">
    <property type="match status" value="2"/>
</dbReference>
<gene>
    <name evidence="8" type="primary">LOC114245672</name>
</gene>
<comment type="subcellular location">
    <subcellularLocation>
        <location evidence="1">Cytoplasm</location>
        <location evidence="1">Cytoskeleton</location>
    </subcellularLocation>
</comment>
<dbReference type="AlphaFoldDB" id="A0A6J2JVZ2"/>
<keyword evidence="4" id="KW-0067">ATP-binding</keyword>
<dbReference type="GO" id="GO:0005524">
    <property type="term" value="F:ATP binding"/>
    <property type="evidence" value="ECO:0007669"/>
    <property type="project" value="UniProtKB-KW"/>
</dbReference>
<dbReference type="InterPro" id="IPR004000">
    <property type="entry name" value="Actin"/>
</dbReference>
<evidence type="ECO:0000256" key="5">
    <source>
        <dbReference type="ARBA" id="ARBA00023212"/>
    </source>
</evidence>
<dbReference type="InterPro" id="IPR043129">
    <property type="entry name" value="ATPase_NBD"/>
</dbReference>
<organism evidence="7 8">
    <name type="scientific">Bombyx mandarina</name>
    <name type="common">Wild silk moth</name>
    <name type="synonym">Wild silkworm</name>
    <dbReference type="NCBI Taxonomy" id="7092"/>
    <lineage>
        <taxon>Eukaryota</taxon>
        <taxon>Metazoa</taxon>
        <taxon>Ecdysozoa</taxon>
        <taxon>Arthropoda</taxon>
        <taxon>Hexapoda</taxon>
        <taxon>Insecta</taxon>
        <taxon>Pterygota</taxon>
        <taxon>Neoptera</taxon>
        <taxon>Endopterygota</taxon>
        <taxon>Lepidoptera</taxon>
        <taxon>Glossata</taxon>
        <taxon>Ditrysia</taxon>
        <taxon>Bombycoidea</taxon>
        <taxon>Bombycidae</taxon>
        <taxon>Bombycinae</taxon>
        <taxon>Bombyx</taxon>
    </lineage>
</organism>
<comment type="similarity">
    <text evidence="6">Belongs to the actin family.</text>
</comment>
<dbReference type="FunFam" id="3.30.420.40:FF:000148">
    <property type="entry name" value="Actin, alpha skeletal muscle"/>
    <property type="match status" value="1"/>
</dbReference>
<evidence type="ECO:0000256" key="2">
    <source>
        <dbReference type="ARBA" id="ARBA00022490"/>
    </source>
</evidence>
<dbReference type="PRINTS" id="PR00190">
    <property type="entry name" value="ACTIN"/>
</dbReference>
<sequence length="369" mass="41127">MSFEKPAVVIDNGSYNIKAGFACDNHPVSIFRTVVGRPDYLHGSYGRQSYDVYIGDDAVSKIEDLELNKPVEKGRIVHWDNMERIWHHVFYKELKVAPEDRAVVLACTTTSPMEEKIKCCEIFFETLNVPALCIQPQAVLAVYGSGYTTGISVDLGYDTTEVTPVYQGGRIEYAHTETRLAGSQVSEYLKLQLEERGIDLGVNTATVIENIKRDCLYVTKDASMSRSDYEKYHRTADGDMVHVCREAFLAAELIFQPDLVMGQKTDFLPLPDAVVNAALVCDAELRPDLYDAIVLCGGLAMIPGLQERLAMEVENLTQTPVNVIGSPEAYAVAWLGGATFAGLPDAKKMWVTKKQFEEYGEKIVRNKFL</sequence>
<keyword evidence="7" id="KW-1185">Reference proteome</keyword>
<evidence type="ECO:0000256" key="4">
    <source>
        <dbReference type="ARBA" id="ARBA00022840"/>
    </source>
</evidence>
<name>A0A6J2JVZ2_BOMMA</name>